<dbReference type="Pfam" id="PF02698">
    <property type="entry name" value="DUF218"/>
    <property type="match status" value="1"/>
</dbReference>
<proteinExistence type="predicted"/>
<reference evidence="2 3" key="1">
    <citation type="journal article" date="2015" name="Genome Announc.">
        <title>Draft Genome Sequence and Gene Annotation of the Entomopathogenic Fungus Verticillium hemipterigenum.</title>
        <authorList>
            <person name="Horn F."/>
            <person name="Habel A."/>
            <person name="Scharf D.H."/>
            <person name="Dworschak J."/>
            <person name="Brakhage A.A."/>
            <person name="Guthke R."/>
            <person name="Hertweck C."/>
            <person name="Linde J."/>
        </authorList>
    </citation>
    <scope>NUCLEOTIDE SEQUENCE [LARGE SCALE GENOMIC DNA]</scope>
</reference>
<dbReference type="InterPro" id="IPR051599">
    <property type="entry name" value="Cell_Envelope_Assoc"/>
</dbReference>
<protein>
    <recommendedName>
        <fullName evidence="1">DUF218 domain-containing protein</fullName>
    </recommendedName>
</protein>
<dbReference type="HOGENOM" id="CLU_064561_0_0_1"/>
<accession>A0A0A1TQX7</accession>
<sequence length="220" mass="24737">MAEKPLSPELHADAELVYNYHHMNMPPAPADAIFCLCSLDTRVAVRSAQLYLDGMAPLLIFAGGSGRLTRERFNEAEATKFANIAKEMGVPDEAILTETRSTNTGENVTLTHQLLVNRGKGLPKSFILVQKPYMERRTYATFMKQWPEKDTKISVTSPQFSFDDYPNEENPQDLVINVMLGDLIRIRDYAERGFQIPQEIPDQVWAAKDRLVAAGYAAND</sequence>
<gene>
    <name evidence="2" type="ORF">VHEMI09732</name>
</gene>
<evidence type="ECO:0000259" key="1">
    <source>
        <dbReference type="Pfam" id="PF02698"/>
    </source>
</evidence>
<dbReference type="PANTHER" id="PTHR30336:SF20">
    <property type="entry name" value="DUF218 DOMAIN-CONTAINING PROTEIN"/>
    <property type="match status" value="1"/>
</dbReference>
<evidence type="ECO:0000313" key="2">
    <source>
        <dbReference type="EMBL" id="CEJ94183.1"/>
    </source>
</evidence>
<dbReference type="EMBL" id="CDHN01000006">
    <property type="protein sequence ID" value="CEJ94183.1"/>
    <property type="molecule type" value="Genomic_DNA"/>
</dbReference>
<dbReference type="OrthoDB" id="514248at2759"/>
<keyword evidence="3" id="KW-1185">Reference proteome</keyword>
<organism evidence="2 3">
    <name type="scientific">[Torrubiella] hemipterigena</name>
    <dbReference type="NCBI Taxonomy" id="1531966"/>
    <lineage>
        <taxon>Eukaryota</taxon>
        <taxon>Fungi</taxon>
        <taxon>Dikarya</taxon>
        <taxon>Ascomycota</taxon>
        <taxon>Pezizomycotina</taxon>
        <taxon>Sordariomycetes</taxon>
        <taxon>Hypocreomycetidae</taxon>
        <taxon>Hypocreales</taxon>
        <taxon>Clavicipitaceae</taxon>
        <taxon>Clavicipitaceae incertae sedis</taxon>
        <taxon>'Torrubiella' clade</taxon>
    </lineage>
</organism>
<evidence type="ECO:0000313" key="3">
    <source>
        <dbReference type="Proteomes" id="UP000039046"/>
    </source>
</evidence>
<feature type="domain" description="DUF218" evidence="1">
    <location>
        <begin position="41"/>
        <end position="150"/>
    </location>
</feature>
<dbReference type="PANTHER" id="PTHR30336">
    <property type="entry name" value="INNER MEMBRANE PROTEIN, PROBABLE PERMEASE"/>
    <property type="match status" value="1"/>
</dbReference>
<dbReference type="Gene3D" id="3.40.50.620">
    <property type="entry name" value="HUPs"/>
    <property type="match status" value="1"/>
</dbReference>
<dbReference type="InterPro" id="IPR014729">
    <property type="entry name" value="Rossmann-like_a/b/a_fold"/>
</dbReference>
<dbReference type="STRING" id="1531966.A0A0A1TQX7"/>
<dbReference type="GO" id="GO:0005886">
    <property type="term" value="C:plasma membrane"/>
    <property type="evidence" value="ECO:0007669"/>
    <property type="project" value="TreeGrafter"/>
</dbReference>
<name>A0A0A1TQX7_9HYPO</name>
<dbReference type="InterPro" id="IPR003848">
    <property type="entry name" value="DUF218"/>
</dbReference>
<dbReference type="AlphaFoldDB" id="A0A0A1TQX7"/>
<dbReference type="Proteomes" id="UP000039046">
    <property type="component" value="Unassembled WGS sequence"/>
</dbReference>
<dbReference type="CDD" id="cd06259">
    <property type="entry name" value="YdcF-like"/>
    <property type="match status" value="1"/>
</dbReference>